<dbReference type="EMBL" id="CP039349">
    <property type="protein sequence ID" value="QCD93210.1"/>
    <property type="molecule type" value="Genomic_DNA"/>
</dbReference>
<evidence type="ECO:0000313" key="3">
    <source>
        <dbReference type="Proteomes" id="UP000501690"/>
    </source>
</evidence>
<reference evidence="2 3" key="1">
    <citation type="submission" date="2019-04" db="EMBL/GenBank/DDBJ databases">
        <title>An improved genome assembly and genetic linkage map for asparagus bean, Vigna unguiculata ssp. sesquipedialis.</title>
        <authorList>
            <person name="Xia Q."/>
            <person name="Zhang R."/>
            <person name="Dong Y."/>
        </authorList>
    </citation>
    <scope>NUCLEOTIDE SEQUENCE [LARGE SCALE GENOMIC DNA]</scope>
    <source>
        <tissue evidence="2">Leaf</tissue>
    </source>
</reference>
<keyword evidence="3" id="KW-1185">Reference proteome</keyword>
<proteinExistence type="predicted"/>
<accession>A0A4D6LXJ7</accession>
<organism evidence="2 3">
    <name type="scientific">Vigna unguiculata</name>
    <name type="common">Cowpea</name>
    <dbReference type="NCBI Taxonomy" id="3917"/>
    <lineage>
        <taxon>Eukaryota</taxon>
        <taxon>Viridiplantae</taxon>
        <taxon>Streptophyta</taxon>
        <taxon>Embryophyta</taxon>
        <taxon>Tracheophyta</taxon>
        <taxon>Spermatophyta</taxon>
        <taxon>Magnoliopsida</taxon>
        <taxon>eudicotyledons</taxon>
        <taxon>Gunneridae</taxon>
        <taxon>Pentapetalae</taxon>
        <taxon>rosids</taxon>
        <taxon>fabids</taxon>
        <taxon>Fabales</taxon>
        <taxon>Fabaceae</taxon>
        <taxon>Papilionoideae</taxon>
        <taxon>50 kb inversion clade</taxon>
        <taxon>NPAAA clade</taxon>
        <taxon>indigoferoid/millettioid clade</taxon>
        <taxon>Phaseoleae</taxon>
        <taxon>Vigna</taxon>
    </lineage>
</organism>
<dbReference type="Proteomes" id="UP000501690">
    <property type="component" value="Linkage Group LG5"/>
</dbReference>
<sequence length="169" mass="17959">MAANTHDHHGSYCSATTVPAPRRQRLHCTRSGAATTFINGSACTVNDASTAAARTCNHSRPPLRNAATIDAEPSFVVLPTSSQQRLRTAIAAKTSTCEGETEPTRTHASSHGNHLLHRANAAATASQNNSENAGNIEPPCTCLICSKHHLQSRKKRSASTTTNQPEPQL</sequence>
<gene>
    <name evidence="2" type="ORF">DEO72_LG5g1282</name>
</gene>
<evidence type="ECO:0000313" key="2">
    <source>
        <dbReference type="EMBL" id="QCD93210.1"/>
    </source>
</evidence>
<protein>
    <submittedName>
        <fullName evidence="2">Uncharacterized protein</fullName>
    </submittedName>
</protein>
<dbReference type="AlphaFoldDB" id="A0A4D6LXJ7"/>
<feature type="region of interest" description="Disordered" evidence="1">
    <location>
        <begin position="94"/>
        <end position="113"/>
    </location>
</feature>
<name>A0A4D6LXJ7_VIGUN</name>
<evidence type="ECO:0000256" key="1">
    <source>
        <dbReference type="SAM" id="MobiDB-lite"/>
    </source>
</evidence>